<dbReference type="AlphaFoldDB" id="A0A3N7FG88"/>
<name>A0A3N7FG88_POPTR</name>
<evidence type="ECO:0000313" key="1">
    <source>
        <dbReference type="EMBL" id="RQO93785.1"/>
    </source>
</evidence>
<sequence>MEMMIRITQIAKSPLVVDSCRNFLTLFGEVIDLKFVDTRCSSSGVKKVSSL</sequence>
<accession>A0A3N7FG88</accession>
<protein>
    <submittedName>
        <fullName evidence="1">Uncharacterized protein</fullName>
    </submittedName>
</protein>
<gene>
    <name evidence="1" type="ORF">POPTR_T056401</name>
</gene>
<organism evidence="1">
    <name type="scientific">Populus trichocarpa</name>
    <name type="common">Western balsam poplar</name>
    <name type="synonym">Populus balsamifera subsp. trichocarpa</name>
    <dbReference type="NCBI Taxonomy" id="3694"/>
    <lineage>
        <taxon>Eukaryota</taxon>
        <taxon>Viridiplantae</taxon>
        <taxon>Streptophyta</taxon>
        <taxon>Embryophyta</taxon>
        <taxon>Tracheophyta</taxon>
        <taxon>Spermatophyta</taxon>
        <taxon>Magnoliopsida</taxon>
        <taxon>eudicotyledons</taxon>
        <taxon>Gunneridae</taxon>
        <taxon>Pentapetalae</taxon>
        <taxon>rosids</taxon>
        <taxon>fabids</taxon>
        <taxon>Malpighiales</taxon>
        <taxon>Salicaceae</taxon>
        <taxon>Saliceae</taxon>
        <taxon>Populus</taxon>
    </lineage>
</organism>
<reference evidence="1" key="1">
    <citation type="journal article" date="2006" name="Science">
        <title>The genome of black cottonwood, Populus trichocarpa (Torr. &amp; Gray).</title>
        <authorList>
            <person name="Tuskan G.A."/>
            <person name="Difazio S."/>
            <person name="Jansson S."/>
            <person name="Bohlmann J."/>
            <person name="Grigoriev I."/>
            <person name="Hellsten U."/>
            <person name="Putnam N."/>
            <person name="Ralph S."/>
            <person name="Rombauts S."/>
            <person name="Salamov A."/>
            <person name="Schein J."/>
            <person name="Sterck L."/>
            <person name="Aerts A."/>
            <person name="Bhalerao R.R."/>
            <person name="Bhalerao R.P."/>
            <person name="Blaudez D."/>
            <person name="Boerjan W."/>
            <person name="Brun A."/>
            <person name="Brunner A."/>
            <person name="Busov V."/>
            <person name="Campbell M."/>
            <person name="Carlson J."/>
            <person name="Chalot M."/>
            <person name="Chapman J."/>
            <person name="Chen G.L."/>
            <person name="Cooper D."/>
            <person name="Coutinho P.M."/>
            <person name="Couturier J."/>
            <person name="Covert S."/>
            <person name="Cronk Q."/>
            <person name="Cunningham R."/>
            <person name="Davis J."/>
            <person name="Degroeve S."/>
            <person name="Dejardin A."/>
            <person name="Depamphilis C."/>
            <person name="Detter J."/>
            <person name="Dirks B."/>
            <person name="Dubchak I."/>
            <person name="Duplessis S."/>
            <person name="Ehlting J."/>
            <person name="Ellis B."/>
            <person name="Gendler K."/>
            <person name="Goodstein D."/>
            <person name="Gribskov M."/>
            <person name="Grimwood J."/>
            <person name="Groover A."/>
            <person name="Gunter L."/>
            <person name="Hamberger B."/>
            <person name="Heinze B."/>
            <person name="Helariutta Y."/>
            <person name="Henrissat B."/>
            <person name="Holligan D."/>
            <person name="Holt R."/>
            <person name="Huang W."/>
            <person name="Islam-Faridi N."/>
            <person name="Jones S."/>
            <person name="Jones-Rhoades M."/>
            <person name="Jorgensen R."/>
            <person name="Joshi C."/>
            <person name="Kangasjarvi J."/>
            <person name="Karlsson J."/>
            <person name="Kelleher C."/>
            <person name="Kirkpatrick R."/>
            <person name="Kirst M."/>
            <person name="Kohler A."/>
            <person name="Kalluri U."/>
            <person name="Larimer F."/>
            <person name="Leebens-Mack J."/>
            <person name="Leple J.C."/>
            <person name="Locascio P."/>
            <person name="Lou Y."/>
            <person name="Lucas S."/>
            <person name="Martin F."/>
            <person name="Montanini B."/>
            <person name="Napoli C."/>
            <person name="Nelson D.R."/>
            <person name="Nelson C."/>
            <person name="Nieminen K."/>
            <person name="Nilsson O."/>
            <person name="Pereda V."/>
            <person name="Peter G."/>
            <person name="Philippe R."/>
            <person name="Pilate G."/>
            <person name="Poliakov A."/>
            <person name="Razumovskaya J."/>
            <person name="Richardson P."/>
            <person name="Rinaldi C."/>
            <person name="Ritland K."/>
            <person name="Rouze P."/>
            <person name="Ryaboy D."/>
            <person name="Schmutz J."/>
            <person name="Schrader J."/>
            <person name="Segerman B."/>
            <person name="Shin H."/>
            <person name="Siddiqui A."/>
            <person name="Sterky F."/>
            <person name="Terry A."/>
            <person name="Tsai C.J."/>
            <person name="Uberbacher E."/>
            <person name="Unneberg P."/>
            <person name="Vahala J."/>
            <person name="Wall K."/>
            <person name="Wessler S."/>
            <person name="Yang G."/>
            <person name="Yin T."/>
            <person name="Douglas C."/>
            <person name="Marra M."/>
            <person name="Sandberg G."/>
            <person name="Van de Peer Y."/>
            <person name="Rokhsar D."/>
        </authorList>
    </citation>
    <scope>NUCLEOTIDE SEQUENCE [LARGE SCALE GENOMIC DNA]</scope>
    <source>
        <strain evidence="1">Nisqually-1</strain>
    </source>
</reference>
<reference evidence="1" key="2">
    <citation type="submission" date="2017-07" db="EMBL/GenBank/DDBJ databases">
        <title>WGS assembly of Populus trichocarpa.</title>
        <authorList>
            <person name="Tuskan G."/>
            <person name="Difazio S."/>
            <person name="Jansson S."/>
            <person name="Bohlmann J."/>
            <person name="Grigoriev I."/>
            <person name="Hellsten U."/>
            <person name="Putnam N."/>
            <person name="Ralph S."/>
            <person name="Rombauts S."/>
            <person name="Salamov A."/>
            <person name="Schein J."/>
            <person name="Sterck L."/>
            <person name="Aerts A."/>
            <person name="Bhalerao R."/>
            <person name="Bhalerao R."/>
            <person name="Blaudez D."/>
            <person name="Boerjan W."/>
            <person name="Brun A."/>
            <person name="Brunner A."/>
            <person name="Busov V."/>
            <person name="Campbell M."/>
            <person name="Carlson J."/>
            <person name="Chalot M."/>
            <person name="Chapman J."/>
            <person name="Chen G."/>
            <person name="Cooper D."/>
            <person name="Coutinho P."/>
            <person name="Couturier J."/>
            <person name="Covert S."/>
            <person name="Cronk Q."/>
            <person name="Cunningham R."/>
            <person name="Davis J."/>
            <person name="Degroeve S."/>
            <person name="Dejardin A."/>
            <person name="Depamphilis C."/>
            <person name="Detter J."/>
            <person name="Dirks B."/>
            <person name="Dubchak I."/>
            <person name="Duplessis S."/>
            <person name="Ehlting J."/>
            <person name="Ellis B."/>
            <person name="Gendler K."/>
            <person name="Goodstein D."/>
            <person name="Gribskov M."/>
            <person name="Grimwood J."/>
            <person name="Groover A."/>
            <person name="Gunter L."/>
            <person name="Hamberger B."/>
            <person name="Heinze B."/>
            <person name="Helariutta Y."/>
            <person name="Henrissat B."/>
            <person name="Holligan D."/>
            <person name="Holt R."/>
            <person name="Huang W."/>
            <person name="Islam-Faridi N."/>
            <person name="Jones S."/>
            <person name="Jones-Rhoades M."/>
            <person name="Jorgensen R."/>
            <person name="Joshi C."/>
            <person name="Kangasjarvi J."/>
            <person name="Karlsson J."/>
            <person name="Kelleher C."/>
            <person name="Kirkpatrick R."/>
            <person name="Kirst M."/>
            <person name="Kohler A."/>
            <person name="Kalluri U."/>
            <person name="Larimer F."/>
            <person name="Leebens-Mack J."/>
            <person name="Leple J."/>
            <person name="Locascio P."/>
            <person name="Lou Y."/>
            <person name="Lucas S."/>
            <person name="Martin F."/>
            <person name="Montanini B."/>
            <person name="Napoli C."/>
            <person name="Nelson D."/>
            <person name="Nelson C."/>
            <person name="Nieminen K."/>
            <person name="Nilsson O."/>
            <person name="Pereda V."/>
            <person name="Peter G."/>
            <person name="Philippe R."/>
            <person name="Pilate G."/>
            <person name="Poliakov A."/>
            <person name="Razumovskaya J."/>
            <person name="Richardson P."/>
            <person name="Rinaldi C."/>
            <person name="Ritland K."/>
            <person name="Rouze P."/>
            <person name="Ryaboy D."/>
            <person name="Schmutz J."/>
            <person name="Schrader J."/>
            <person name="Segerman B."/>
            <person name="Shin H."/>
            <person name="Siddiqui A."/>
            <person name="Sterky F."/>
            <person name="Terry A."/>
            <person name="Tsai C."/>
            <person name="Uberbacher E."/>
            <person name="Unneberg P."/>
            <person name="Vahala J."/>
            <person name="Wall K."/>
            <person name="Wessler S."/>
            <person name="Yang G."/>
            <person name="Yin T."/>
            <person name="Douglas C."/>
            <person name="Marra M."/>
            <person name="Sandberg G."/>
            <person name="Van De Peer Y."/>
            <person name="Rokhsar D."/>
        </authorList>
    </citation>
    <scope>NUCLEOTIDE SEQUENCE</scope>
    <source>
        <strain evidence="1">Nisqually-1</strain>
    </source>
</reference>
<dbReference type="InParanoid" id="A0A3N7FG88"/>
<proteinExistence type="predicted"/>
<dbReference type="EMBL" id="KZ623438">
    <property type="protein sequence ID" value="RQO93785.1"/>
    <property type="molecule type" value="Genomic_DNA"/>
</dbReference>